<feature type="region of interest" description="Disordered" evidence="1">
    <location>
        <begin position="249"/>
        <end position="270"/>
    </location>
</feature>
<sequence>MSPSMFSFNIAFTQSVNPPDQTVVLNETELWYGIRRGGRNPNDFAPYVSSCEVISGTKNEFRRKLTLADGAVHTAAGEDLIQDVIIAPPLHVEAKTVTTGAKSTFLLSHGTVEKQDNERPELFLTAMYELKLDSVEPGTQAAKDIEVNYTALARGACENAVKDIRKWKTEGKLAIWQKEDKSALASPSSNSANFEAFDCFSTGTGSGADAGLYGDSTLASNRSSDFHSGLNFDFNMDHMTLDIIDMDGDSTIHASGGPPQQFPPSPEYSSSSVAASLASATRKIQFDGRQFPHVAALSKIILILEHHVRSKTHSMDEILRVNKACLTDLATIMDQDEYKACRSCHMTVCSVLDLILVLFEGMVQDQAWSHQRSSATTSPILQFGVFELDPEEQISMTKRILHKEVQRALKIVHEFSKDVRGTGADGQKRLVAQIGE</sequence>
<organism evidence="2 3">
    <name type="scientific">Fusarium mexicanum</name>
    <dbReference type="NCBI Taxonomy" id="751941"/>
    <lineage>
        <taxon>Eukaryota</taxon>
        <taxon>Fungi</taxon>
        <taxon>Dikarya</taxon>
        <taxon>Ascomycota</taxon>
        <taxon>Pezizomycotina</taxon>
        <taxon>Sordariomycetes</taxon>
        <taxon>Hypocreomycetidae</taxon>
        <taxon>Hypocreales</taxon>
        <taxon>Nectriaceae</taxon>
        <taxon>Fusarium</taxon>
        <taxon>Fusarium fujikuroi species complex</taxon>
    </lineage>
</organism>
<comment type="caution">
    <text evidence="2">The sequence shown here is derived from an EMBL/GenBank/DDBJ whole genome shotgun (WGS) entry which is preliminary data.</text>
</comment>
<dbReference type="Pfam" id="PF08982">
    <property type="entry name" value="AtaL"/>
    <property type="match status" value="1"/>
</dbReference>
<dbReference type="InterPro" id="IPR023393">
    <property type="entry name" value="START-like_dom_sf"/>
</dbReference>
<dbReference type="AlphaFoldDB" id="A0A8H5ILN8"/>
<evidence type="ECO:0000313" key="3">
    <source>
        <dbReference type="Proteomes" id="UP000522262"/>
    </source>
</evidence>
<evidence type="ECO:0000313" key="2">
    <source>
        <dbReference type="EMBL" id="KAF5539134.1"/>
    </source>
</evidence>
<gene>
    <name evidence="2" type="ORF">FMEXI_9103</name>
</gene>
<dbReference type="SUPFAM" id="SSF55961">
    <property type="entry name" value="Bet v1-like"/>
    <property type="match status" value="1"/>
</dbReference>
<dbReference type="InterPro" id="IPR015075">
    <property type="entry name" value="AtaL"/>
</dbReference>
<evidence type="ECO:0000256" key="1">
    <source>
        <dbReference type="SAM" id="MobiDB-lite"/>
    </source>
</evidence>
<dbReference type="Gene3D" id="3.30.530.20">
    <property type="match status" value="1"/>
</dbReference>
<proteinExistence type="predicted"/>
<keyword evidence="3" id="KW-1185">Reference proteome</keyword>
<dbReference type="EMBL" id="JAAOAM010000207">
    <property type="protein sequence ID" value="KAF5539134.1"/>
    <property type="molecule type" value="Genomic_DNA"/>
</dbReference>
<accession>A0A8H5ILN8</accession>
<protein>
    <submittedName>
        <fullName evidence="2">Uncharacterized protein</fullName>
    </submittedName>
</protein>
<dbReference type="Proteomes" id="UP000522262">
    <property type="component" value="Unassembled WGS sequence"/>
</dbReference>
<name>A0A8H5ILN8_9HYPO</name>
<reference evidence="2 3" key="1">
    <citation type="submission" date="2020-05" db="EMBL/GenBank/DDBJ databases">
        <title>Identification and distribution of gene clusters putatively required for synthesis of sphingolipid metabolism inhibitors in phylogenetically diverse species of the filamentous fungus Fusarium.</title>
        <authorList>
            <person name="Kim H.-S."/>
            <person name="Busman M."/>
            <person name="Brown D.W."/>
            <person name="Divon H."/>
            <person name="Uhlig S."/>
            <person name="Proctor R.H."/>
        </authorList>
    </citation>
    <scope>NUCLEOTIDE SEQUENCE [LARGE SCALE GENOMIC DNA]</scope>
    <source>
        <strain evidence="2 3">NRRL 53147</strain>
    </source>
</reference>